<proteinExistence type="predicted"/>
<dbReference type="InterPro" id="IPR010432">
    <property type="entry name" value="RDD"/>
</dbReference>
<evidence type="ECO:0000256" key="2">
    <source>
        <dbReference type="ARBA" id="ARBA00022692"/>
    </source>
</evidence>
<protein>
    <submittedName>
        <fullName evidence="7">RDD family protein</fullName>
    </submittedName>
</protein>
<dbReference type="Proteomes" id="UP000318927">
    <property type="component" value="Chromosome"/>
</dbReference>
<keyword evidence="8" id="KW-1185">Reference proteome</keyword>
<keyword evidence="2 5" id="KW-0812">Transmembrane</keyword>
<evidence type="ECO:0000256" key="1">
    <source>
        <dbReference type="ARBA" id="ARBA00004141"/>
    </source>
</evidence>
<evidence type="ECO:0000259" key="6">
    <source>
        <dbReference type="Pfam" id="PF06271"/>
    </source>
</evidence>
<evidence type="ECO:0000313" key="7">
    <source>
        <dbReference type="EMBL" id="QDY86737.1"/>
    </source>
</evidence>
<keyword evidence="3 5" id="KW-1133">Transmembrane helix</keyword>
<evidence type="ECO:0000256" key="3">
    <source>
        <dbReference type="ARBA" id="ARBA00022989"/>
    </source>
</evidence>
<feature type="transmembrane region" description="Helical" evidence="5">
    <location>
        <begin position="149"/>
        <end position="170"/>
    </location>
</feature>
<evidence type="ECO:0000256" key="5">
    <source>
        <dbReference type="SAM" id="Phobius"/>
    </source>
</evidence>
<reference evidence="7 8" key="1">
    <citation type="journal article" date="2019" name="Microbiol. Resour. Announc.">
        <title>Complete Genome Sequences of Three Mycoplasma anserisalpingitis (Mycoplasma sp. 1220) Strains.</title>
        <authorList>
            <person name="Grozner D."/>
            <person name="Forro B."/>
            <person name="Kovacs A.B."/>
            <person name="Marton S."/>
            <person name="Banyai K."/>
            <person name="Kreizinger Z."/>
            <person name="Sulyok K.M."/>
            <person name="Gyuranecz M."/>
        </authorList>
    </citation>
    <scope>NUCLEOTIDE SEQUENCE [LARGE SCALE GENOMIC DNA]</scope>
    <source>
        <strain evidence="7 8">ATCC:BAA-2147</strain>
    </source>
</reference>
<dbReference type="Pfam" id="PF06271">
    <property type="entry name" value="RDD"/>
    <property type="match status" value="1"/>
</dbReference>
<organism evidence="7 8">
    <name type="scientific">Mycoplasma anserisalpingitidis</name>
    <dbReference type="NCBI Taxonomy" id="519450"/>
    <lineage>
        <taxon>Bacteria</taxon>
        <taxon>Bacillati</taxon>
        <taxon>Mycoplasmatota</taxon>
        <taxon>Mollicutes</taxon>
        <taxon>Mycoplasmataceae</taxon>
        <taxon>Mycoplasma</taxon>
    </lineage>
</organism>
<comment type="subcellular location">
    <subcellularLocation>
        <location evidence="1">Membrane</location>
        <topology evidence="1">Multi-pass membrane protein</topology>
    </subcellularLocation>
</comment>
<keyword evidence="4 5" id="KW-0472">Membrane</keyword>
<evidence type="ECO:0000313" key="8">
    <source>
        <dbReference type="Proteomes" id="UP000318927"/>
    </source>
</evidence>
<feature type="transmembrane region" description="Helical" evidence="5">
    <location>
        <begin position="50"/>
        <end position="72"/>
    </location>
</feature>
<dbReference type="GO" id="GO:0016020">
    <property type="term" value="C:membrane"/>
    <property type="evidence" value="ECO:0007669"/>
    <property type="project" value="UniProtKB-SubCell"/>
</dbReference>
<dbReference type="KEGG" id="mans:FRW55_00965"/>
<name>A0A5B8K783_9MOLU</name>
<dbReference type="EMBL" id="CP042295">
    <property type="protein sequence ID" value="QDY86737.1"/>
    <property type="molecule type" value="Genomic_DNA"/>
</dbReference>
<sequence>MYLYQNSSFFKRFFSSILDAVISVIVCVFLFFLIANFSDLRNVEFNKLQYYLTFILVISFLVFYYIFIPYFWKGSTLMMHIFKMKIINEDKNKKINLLDLIKRNFLLYIILLNLIYIMTFFDNESIRDFKLSDEQIKNLPFWNKAKINFTYAFTTVFIFTSFLNYVVLLLNKKKLSAIEYVSNTRVVNKKIIYVEKNQNIKLMPVQIEEREIIIITND</sequence>
<feature type="domain" description="RDD" evidence="6">
    <location>
        <begin position="8"/>
        <end position="174"/>
    </location>
</feature>
<feature type="transmembrane region" description="Helical" evidence="5">
    <location>
        <begin position="12"/>
        <end position="38"/>
    </location>
</feature>
<feature type="transmembrane region" description="Helical" evidence="5">
    <location>
        <begin position="105"/>
        <end position="121"/>
    </location>
</feature>
<gene>
    <name evidence="7" type="ORF">FRW55_00965</name>
</gene>
<evidence type="ECO:0000256" key="4">
    <source>
        <dbReference type="ARBA" id="ARBA00023136"/>
    </source>
</evidence>
<accession>A0A5B8K783</accession>
<dbReference type="OrthoDB" id="401109at2"/>
<dbReference type="RefSeq" id="WP_146368355.1">
    <property type="nucleotide sequence ID" value="NZ_CP042295.1"/>
</dbReference>
<dbReference type="AlphaFoldDB" id="A0A5B8K783"/>